<name>X1E1B1_9ZZZZ</name>
<dbReference type="SUPFAM" id="SSF50998">
    <property type="entry name" value="Quinoprotein alcohol dehydrogenase-like"/>
    <property type="match status" value="1"/>
</dbReference>
<feature type="non-terminal residue" evidence="5">
    <location>
        <position position="1"/>
    </location>
</feature>
<evidence type="ECO:0000256" key="3">
    <source>
        <dbReference type="ARBA" id="ARBA00023002"/>
    </source>
</evidence>
<dbReference type="InterPro" id="IPR002372">
    <property type="entry name" value="PQQ_rpt_dom"/>
</dbReference>
<dbReference type="InterPro" id="IPR018391">
    <property type="entry name" value="PQQ_b-propeller_rpt"/>
</dbReference>
<dbReference type="Pfam" id="PF13360">
    <property type="entry name" value="PQQ_2"/>
    <property type="match status" value="1"/>
</dbReference>
<dbReference type="Gene3D" id="2.40.10.480">
    <property type="match status" value="1"/>
</dbReference>
<evidence type="ECO:0000313" key="5">
    <source>
        <dbReference type="EMBL" id="GAH26332.1"/>
    </source>
</evidence>
<dbReference type="PANTHER" id="PTHR32303">
    <property type="entry name" value="QUINOPROTEIN ALCOHOL DEHYDROGENASE (CYTOCHROME C)"/>
    <property type="match status" value="1"/>
</dbReference>
<feature type="domain" description="Pyrrolo-quinoline quinone repeat" evidence="4">
    <location>
        <begin position="1"/>
        <end position="64"/>
    </location>
</feature>
<comment type="cofactor">
    <cofactor evidence="1">
        <name>pyrroloquinoline quinone</name>
        <dbReference type="ChEBI" id="CHEBI:58442"/>
    </cofactor>
</comment>
<dbReference type="SMART" id="SM00564">
    <property type="entry name" value="PQQ"/>
    <property type="match status" value="2"/>
</dbReference>
<evidence type="ECO:0000256" key="2">
    <source>
        <dbReference type="ARBA" id="ARBA00008156"/>
    </source>
</evidence>
<reference evidence="5" key="1">
    <citation type="journal article" date="2014" name="Front. Microbiol.">
        <title>High frequency of phylogenetically diverse reductive dehalogenase-homologous genes in deep subseafloor sedimentary metagenomes.</title>
        <authorList>
            <person name="Kawai M."/>
            <person name="Futagami T."/>
            <person name="Toyoda A."/>
            <person name="Takaki Y."/>
            <person name="Nishi S."/>
            <person name="Hori S."/>
            <person name="Arai W."/>
            <person name="Tsubouchi T."/>
            <person name="Morono Y."/>
            <person name="Uchiyama I."/>
            <person name="Ito T."/>
            <person name="Fujiyama A."/>
            <person name="Inagaki F."/>
            <person name="Takami H."/>
        </authorList>
    </citation>
    <scope>NUCLEOTIDE SEQUENCE</scope>
    <source>
        <strain evidence="5">Expedition CK06-06</strain>
    </source>
</reference>
<evidence type="ECO:0000256" key="1">
    <source>
        <dbReference type="ARBA" id="ARBA00001931"/>
    </source>
</evidence>
<proteinExistence type="inferred from homology"/>
<gene>
    <name evidence="5" type="ORF">S01H4_66726</name>
</gene>
<keyword evidence="3" id="KW-0560">Oxidoreductase</keyword>
<evidence type="ECO:0000259" key="4">
    <source>
        <dbReference type="Pfam" id="PF13360"/>
    </source>
</evidence>
<dbReference type="AlphaFoldDB" id="X1E1B1"/>
<dbReference type="EMBL" id="BART01041488">
    <property type="protein sequence ID" value="GAH26332.1"/>
    <property type="molecule type" value="Genomic_DNA"/>
</dbReference>
<organism evidence="5">
    <name type="scientific">marine sediment metagenome</name>
    <dbReference type="NCBI Taxonomy" id="412755"/>
    <lineage>
        <taxon>unclassified sequences</taxon>
        <taxon>metagenomes</taxon>
        <taxon>ecological metagenomes</taxon>
    </lineage>
</organism>
<protein>
    <recommendedName>
        <fullName evidence="4">Pyrrolo-quinoline quinone repeat domain-containing protein</fullName>
    </recommendedName>
</protein>
<accession>X1E1B1</accession>
<dbReference type="InterPro" id="IPR011047">
    <property type="entry name" value="Quinoprotein_ADH-like_sf"/>
</dbReference>
<comment type="caution">
    <text evidence="5">The sequence shown here is derived from an EMBL/GenBank/DDBJ whole genome shotgun (WGS) entry which is preliminary data.</text>
</comment>
<feature type="non-terminal residue" evidence="5">
    <location>
        <position position="64"/>
    </location>
</feature>
<dbReference type="PANTHER" id="PTHR32303:SF10">
    <property type="entry name" value="OUTER MEMBRANE PROTEIN ASSEMBLY FACTOR BAMB"/>
    <property type="match status" value="1"/>
</dbReference>
<comment type="similarity">
    <text evidence="2">Belongs to the bacterial PQQ dehydrogenase family.</text>
</comment>
<sequence>GTLYIGSFDKKLYALSTDDGSKRWEFETEGAITSTPLVYDGVVYIGSFDRYFYAIDATNGSLIW</sequence>
<dbReference type="GO" id="GO:0016491">
    <property type="term" value="F:oxidoreductase activity"/>
    <property type="evidence" value="ECO:0007669"/>
    <property type="project" value="UniProtKB-KW"/>
</dbReference>